<evidence type="ECO:0000313" key="9">
    <source>
        <dbReference type="Proteomes" id="UP001501285"/>
    </source>
</evidence>
<feature type="domain" description="Major facilitator superfamily (MFS) profile" evidence="7">
    <location>
        <begin position="223"/>
        <end position="403"/>
    </location>
</feature>
<evidence type="ECO:0000256" key="3">
    <source>
        <dbReference type="ARBA" id="ARBA00022692"/>
    </source>
</evidence>
<evidence type="ECO:0000313" key="8">
    <source>
        <dbReference type="EMBL" id="GAA2028473.1"/>
    </source>
</evidence>
<dbReference type="SUPFAM" id="SSF103473">
    <property type="entry name" value="MFS general substrate transporter"/>
    <property type="match status" value="1"/>
</dbReference>
<dbReference type="PROSITE" id="PS50850">
    <property type="entry name" value="MFS"/>
    <property type="match status" value="1"/>
</dbReference>
<evidence type="ECO:0000256" key="1">
    <source>
        <dbReference type="ARBA" id="ARBA00004651"/>
    </source>
</evidence>
<dbReference type="Proteomes" id="UP001501285">
    <property type="component" value="Unassembled WGS sequence"/>
</dbReference>
<dbReference type="RefSeq" id="WP_343990204.1">
    <property type="nucleotide sequence ID" value="NZ_BAAANB010000014.1"/>
</dbReference>
<dbReference type="EMBL" id="BAAANB010000014">
    <property type="protein sequence ID" value="GAA2028473.1"/>
    <property type="molecule type" value="Genomic_DNA"/>
</dbReference>
<evidence type="ECO:0000256" key="5">
    <source>
        <dbReference type="ARBA" id="ARBA00023136"/>
    </source>
</evidence>
<proteinExistence type="predicted"/>
<feature type="transmembrane region" description="Helical" evidence="6">
    <location>
        <begin position="223"/>
        <end position="248"/>
    </location>
</feature>
<comment type="caution">
    <text evidence="8">The sequence shown here is derived from an EMBL/GenBank/DDBJ whole genome shotgun (WGS) entry which is preliminary data.</text>
</comment>
<dbReference type="InterPro" id="IPR011701">
    <property type="entry name" value="MFS"/>
</dbReference>
<dbReference type="Gene3D" id="1.20.1250.20">
    <property type="entry name" value="MFS general substrate transporter like domains"/>
    <property type="match status" value="1"/>
</dbReference>
<feature type="transmembrane region" description="Helical" evidence="6">
    <location>
        <begin position="149"/>
        <end position="175"/>
    </location>
</feature>
<feature type="transmembrane region" description="Helical" evidence="6">
    <location>
        <begin position="260"/>
        <end position="282"/>
    </location>
</feature>
<keyword evidence="9" id="KW-1185">Reference proteome</keyword>
<evidence type="ECO:0000256" key="2">
    <source>
        <dbReference type="ARBA" id="ARBA00022475"/>
    </source>
</evidence>
<name>A0ABN2U541_9MICO</name>
<evidence type="ECO:0000256" key="6">
    <source>
        <dbReference type="SAM" id="Phobius"/>
    </source>
</evidence>
<dbReference type="PANTHER" id="PTHR23513">
    <property type="entry name" value="INTEGRAL MEMBRANE EFFLUX PROTEIN-RELATED"/>
    <property type="match status" value="1"/>
</dbReference>
<reference evidence="8 9" key="1">
    <citation type="journal article" date="2019" name="Int. J. Syst. Evol. Microbiol.">
        <title>The Global Catalogue of Microorganisms (GCM) 10K type strain sequencing project: providing services to taxonomists for standard genome sequencing and annotation.</title>
        <authorList>
            <consortium name="The Broad Institute Genomics Platform"/>
            <consortium name="The Broad Institute Genome Sequencing Center for Infectious Disease"/>
            <person name="Wu L."/>
            <person name="Ma J."/>
        </authorList>
    </citation>
    <scope>NUCLEOTIDE SEQUENCE [LARGE SCALE GENOMIC DNA]</scope>
    <source>
        <strain evidence="8 9">JCM 14283</strain>
    </source>
</reference>
<organism evidence="8 9">
    <name type="scientific">Terrabacter terrae</name>
    <dbReference type="NCBI Taxonomy" id="318434"/>
    <lineage>
        <taxon>Bacteria</taxon>
        <taxon>Bacillati</taxon>
        <taxon>Actinomycetota</taxon>
        <taxon>Actinomycetes</taxon>
        <taxon>Micrococcales</taxon>
        <taxon>Intrasporangiaceae</taxon>
        <taxon>Terrabacter</taxon>
    </lineage>
</organism>
<comment type="subcellular location">
    <subcellularLocation>
        <location evidence="1">Cell membrane</location>
        <topology evidence="1">Multi-pass membrane protein</topology>
    </subcellularLocation>
</comment>
<protein>
    <submittedName>
        <fullName evidence="8">MFS transporter</fullName>
    </submittedName>
</protein>
<feature type="transmembrane region" description="Helical" evidence="6">
    <location>
        <begin position="303"/>
        <end position="323"/>
    </location>
</feature>
<evidence type="ECO:0000259" key="7">
    <source>
        <dbReference type="PROSITE" id="PS50850"/>
    </source>
</evidence>
<feature type="transmembrane region" description="Helical" evidence="6">
    <location>
        <begin position="378"/>
        <end position="398"/>
    </location>
</feature>
<dbReference type="PANTHER" id="PTHR23513:SF6">
    <property type="entry name" value="MAJOR FACILITATOR SUPERFAMILY ASSOCIATED DOMAIN-CONTAINING PROTEIN"/>
    <property type="match status" value="1"/>
</dbReference>
<dbReference type="Pfam" id="PF07690">
    <property type="entry name" value="MFS_1"/>
    <property type="match status" value="1"/>
</dbReference>
<feature type="transmembrane region" description="Helical" evidence="6">
    <location>
        <begin position="111"/>
        <end position="137"/>
    </location>
</feature>
<gene>
    <name evidence="8" type="ORF">GCM10009740_17610</name>
</gene>
<dbReference type="CDD" id="cd06173">
    <property type="entry name" value="MFS_MefA_like"/>
    <property type="match status" value="1"/>
</dbReference>
<keyword evidence="4 6" id="KW-1133">Transmembrane helix</keyword>
<keyword evidence="5 6" id="KW-0472">Membrane</keyword>
<accession>A0ABN2U541</accession>
<keyword evidence="2" id="KW-1003">Cell membrane</keyword>
<keyword evidence="3 6" id="KW-0812">Transmembrane</keyword>
<dbReference type="InterPro" id="IPR020846">
    <property type="entry name" value="MFS_dom"/>
</dbReference>
<feature type="transmembrane region" description="Helical" evidence="6">
    <location>
        <begin position="86"/>
        <end position="105"/>
    </location>
</feature>
<evidence type="ECO:0000256" key="4">
    <source>
        <dbReference type="ARBA" id="ARBA00022989"/>
    </source>
</evidence>
<sequence>MTSQDHPGRPSLRAVFARPGYRRLWIARTVSQCGDTVNFVALALLVYDLTGSGLGVSGVVVAEILPVLLFAPLAGPLIDRWPVVRVMVASDLARLLLAAILVVWHDSTPGVYLLAFGMSIGGVFFNPAAAAALPALVNEDDLVAANSGIWTAAVLSQIVLAPVAGLLVVSVGYWPAFTVNAISYAVSALVLRGLDVRSPALVERRRLLAEAREGVRVLLGHRLLRALAAGQFLASLSAGATSALLVVLAEEHLGISGSGYGVLIGAIGVGAALGPMALLRLISDPRRPLFVFGPFAMRGVVDLVLATFASAPVAVGSLVAYGVGTSTGAVTFNSMLQAEAPEHARGRIFAAMDVLWQGGRLISLGVGGLLADRLGITAVYYLGGVLLLAAAAAGLTTISDPRQ</sequence>
<dbReference type="InterPro" id="IPR036259">
    <property type="entry name" value="MFS_trans_sf"/>
</dbReference>